<dbReference type="Proteomes" id="UP000198242">
    <property type="component" value="Chromosome I"/>
</dbReference>
<reference evidence="3" key="1">
    <citation type="submission" date="2016-06" db="EMBL/GenBank/DDBJ databases">
        <authorList>
            <person name="Varghese N."/>
            <person name="Submissions Spin"/>
        </authorList>
    </citation>
    <scope>NUCLEOTIDE SEQUENCE [LARGE SCALE GENOMIC DNA]</scope>
    <source>
        <strain evidence="3">DSM 43909</strain>
    </source>
</reference>
<dbReference type="InterPro" id="IPR011335">
    <property type="entry name" value="Restrct_endonuc-II-like"/>
</dbReference>
<dbReference type="SUPFAM" id="SSF52980">
    <property type="entry name" value="Restriction endonuclease-like"/>
    <property type="match status" value="1"/>
</dbReference>
<evidence type="ECO:0000313" key="2">
    <source>
        <dbReference type="EMBL" id="SCE74388.1"/>
    </source>
</evidence>
<protein>
    <recommendedName>
        <fullName evidence="4">Very-short-patch-repair endonuclease</fullName>
    </recommendedName>
</protein>
<proteinExistence type="predicted"/>
<keyword evidence="3" id="KW-1185">Reference proteome</keyword>
<sequence length="323" mass="35773">MPAQPHRPDILAWRVFRGSDAVRRNLLTTSQLRSSAWLRVRHDVYADARLDRDHALACRAVTLQLPSDALIAGPSSAYLHGIEHAAGFTDDVHVLAPRPTGLRSQRGLRVHSTLLTVPPPAPAQSDQVPREPSWQVRPTNGPLMCAADTPMRTGPADAAWETAVWLDPIRAVGIVDALLGRGLTTPAALAEVGDRNAERPGGRRARWIFGLADARAESPAESALRIRLVLAGLPRPLAQHPVRLLSGLVLHPDLAWPEFWVAVEYDGHWHADPDQLHRDRRRLNQLVTAGWLVLHVTSRRLQREFPAVVREVRAALTSRGWRP</sequence>
<organism evidence="2 3">
    <name type="scientific">Micromonospora viridifaciens</name>
    <dbReference type="NCBI Taxonomy" id="1881"/>
    <lineage>
        <taxon>Bacteria</taxon>
        <taxon>Bacillati</taxon>
        <taxon>Actinomycetota</taxon>
        <taxon>Actinomycetes</taxon>
        <taxon>Micromonosporales</taxon>
        <taxon>Micromonosporaceae</taxon>
        <taxon>Micromonospora</taxon>
    </lineage>
</organism>
<dbReference type="EMBL" id="LT607411">
    <property type="protein sequence ID" value="SCE74388.1"/>
    <property type="molecule type" value="Genomic_DNA"/>
</dbReference>
<feature type="region of interest" description="Disordered" evidence="1">
    <location>
        <begin position="117"/>
        <end position="138"/>
    </location>
</feature>
<gene>
    <name evidence="2" type="ORF">GA0074695_0761</name>
</gene>
<evidence type="ECO:0000313" key="3">
    <source>
        <dbReference type="Proteomes" id="UP000198242"/>
    </source>
</evidence>
<dbReference type="OrthoDB" id="3173471at2"/>
<dbReference type="AlphaFoldDB" id="A0A1C4URW0"/>
<name>A0A1C4URW0_MICVI</name>
<evidence type="ECO:0008006" key="4">
    <source>
        <dbReference type="Google" id="ProtNLM"/>
    </source>
</evidence>
<evidence type="ECO:0000256" key="1">
    <source>
        <dbReference type="SAM" id="MobiDB-lite"/>
    </source>
</evidence>
<dbReference type="Gene3D" id="3.40.960.10">
    <property type="entry name" value="VSR Endonuclease"/>
    <property type="match status" value="1"/>
</dbReference>
<accession>A0A1C4URW0</accession>